<dbReference type="EMBL" id="CP043499">
    <property type="protein sequence ID" value="QFY63526.1"/>
    <property type="molecule type" value="Genomic_DNA"/>
</dbReference>
<dbReference type="OrthoDB" id="8449091at2"/>
<dbReference type="RefSeq" id="WP_153273487.1">
    <property type="nucleotide sequence ID" value="NZ_CP043499.1"/>
</dbReference>
<sequence length="78" mass="8656">MSPKIFSRHDEALNSDDLRACHLVLEATCKDFGIELGSEESDRIAAITIELYQQGVRDVGQLTQLVDAARGLRLNPDE</sequence>
<accession>A0A5Q0CCH9</accession>
<keyword evidence="2" id="KW-1185">Reference proteome</keyword>
<dbReference type="AlphaFoldDB" id="A0A5Q0CCH9"/>
<dbReference type="Proteomes" id="UP000326881">
    <property type="component" value="Plasmid unnamed"/>
</dbReference>
<evidence type="ECO:0000313" key="2">
    <source>
        <dbReference type="Proteomes" id="UP000326881"/>
    </source>
</evidence>
<protein>
    <submittedName>
        <fullName evidence="1">Uncharacterized protein</fullName>
    </submittedName>
</protein>
<dbReference type="KEGG" id="rgr:FZ934_25105"/>
<geneLocation type="plasmid" evidence="1 2">
    <name>unnamed</name>
</geneLocation>
<keyword evidence="1" id="KW-0614">Plasmid</keyword>
<proteinExistence type="predicted"/>
<reference evidence="1 2" key="1">
    <citation type="submission" date="2019-08" db="EMBL/GenBank/DDBJ databases">
        <title>Prosopis cineraria nodule microbiome.</title>
        <authorList>
            <person name="Ali R."/>
            <person name="Chaluvadi S.R."/>
            <person name="Wang X."/>
        </authorList>
    </citation>
    <scope>NUCLEOTIDE SEQUENCE [LARGE SCALE GENOMIC DNA]</scope>
    <source>
        <strain evidence="1 2">BG7</strain>
        <plasmid evidence="1 2">unnamed</plasmid>
    </source>
</reference>
<name>A0A5Q0CCH9_9HYPH</name>
<organism evidence="1 2">
    <name type="scientific">Rhizobium grahamii</name>
    <dbReference type="NCBI Taxonomy" id="1120045"/>
    <lineage>
        <taxon>Bacteria</taxon>
        <taxon>Pseudomonadati</taxon>
        <taxon>Pseudomonadota</taxon>
        <taxon>Alphaproteobacteria</taxon>
        <taxon>Hyphomicrobiales</taxon>
        <taxon>Rhizobiaceae</taxon>
        <taxon>Rhizobium/Agrobacterium group</taxon>
        <taxon>Rhizobium</taxon>
    </lineage>
</organism>
<gene>
    <name evidence="1" type="ORF">FZ934_25105</name>
</gene>
<evidence type="ECO:0000313" key="1">
    <source>
        <dbReference type="EMBL" id="QFY63526.1"/>
    </source>
</evidence>